<dbReference type="EMBL" id="SJDL01000037">
    <property type="protein sequence ID" value="TBW50001.1"/>
    <property type="molecule type" value="Genomic_DNA"/>
</dbReference>
<feature type="domain" description="Ferric siderophore reductase C-terminal" evidence="2">
    <location>
        <begin position="217"/>
        <end position="237"/>
    </location>
</feature>
<dbReference type="Proteomes" id="UP000313645">
    <property type="component" value="Unassembled WGS sequence"/>
</dbReference>
<name>A0ABY1ZFR8_9GAMM</name>
<dbReference type="RefSeq" id="WP_131483449.1">
    <property type="nucleotide sequence ID" value="NZ_SJDL01000037.1"/>
</dbReference>
<evidence type="ECO:0000313" key="4">
    <source>
        <dbReference type="Proteomes" id="UP000313645"/>
    </source>
</evidence>
<accession>A0ABY1ZFR8</accession>
<dbReference type="InterPro" id="IPR022770">
    <property type="entry name" value="IucA/IucC-like_C"/>
</dbReference>
<proteinExistence type="predicted"/>
<reference evidence="3 4" key="1">
    <citation type="submission" date="2019-02" db="EMBL/GenBank/DDBJ databases">
        <title>Marinobacter halodurans sp. nov., a marine bacterium isolated from sea tidal flat.</title>
        <authorList>
            <person name="Yoo Y."/>
            <person name="Lee D.W."/>
            <person name="Kim B.S."/>
            <person name="Kim J.-J."/>
        </authorList>
    </citation>
    <scope>NUCLEOTIDE SEQUENCE [LARGE SCALE GENOMIC DNA]</scope>
    <source>
        <strain evidence="3 4">YJ-S3-2</strain>
    </source>
</reference>
<dbReference type="Pfam" id="PF11575">
    <property type="entry name" value="FhuF_C"/>
    <property type="match status" value="1"/>
</dbReference>
<dbReference type="Pfam" id="PF06276">
    <property type="entry name" value="FhuF"/>
    <property type="match status" value="1"/>
</dbReference>
<organism evidence="3 4">
    <name type="scientific">Marinobacter halodurans</name>
    <dbReference type="NCBI Taxonomy" id="2528979"/>
    <lineage>
        <taxon>Bacteria</taxon>
        <taxon>Pseudomonadati</taxon>
        <taxon>Pseudomonadota</taxon>
        <taxon>Gammaproteobacteria</taxon>
        <taxon>Pseudomonadales</taxon>
        <taxon>Marinobacteraceae</taxon>
        <taxon>Marinobacter</taxon>
    </lineage>
</organism>
<keyword evidence="4" id="KW-1185">Reference proteome</keyword>
<dbReference type="InterPro" id="IPR008090">
    <property type="entry name" value="Fe_iron_reduct"/>
</dbReference>
<protein>
    <submittedName>
        <fullName evidence="3">Siderophore-iron reductase FhuF</fullName>
    </submittedName>
</protein>
<dbReference type="NCBIfam" id="TIGR03951">
    <property type="entry name" value="Fe_III_red_FhuF"/>
    <property type="match status" value="1"/>
</dbReference>
<evidence type="ECO:0000259" key="2">
    <source>
        <dbReference type="Pfam" id="PF11575"/>
    </source>
</evidence>
<sequence>MISALAPLFVGDFARYRDVLVLRDDPRASFPARDLTDPDGLLWLLEQYEPGLLDVDRRALVSQWSRTYFLKLTVPTVAANLLLNRQLPVGLDTMDIVLDDAGLPAAFRIPHGGEVWRSSPAGPFERFGTLLDDNFSPFIEAMNRHVKVSRTVLWSNAANYFEWLVSAMAQLPVPEPVLKDGRALIDTERRPDGSRNRMHAPVRYLKRECGPSPLRQRRHCCIRYLLPDLDLCENCPHIDRPPKGARAAG</sequence>
<feature type="domain" description="Aerobactin siderophore biosynthesis IucA/IucC-like C-terminal" evidence="1">
    <location>
        <begin position="62"/>
        <end position="205"/>
    </location>
</feature>
<gene>
    <name evidence="3" type="primary">fhuF</name>
    <name evidence="3" type="ORF">EZI54_18945</name>
</gene>
<evidence type="ECO:0000313" key="3">
    <source>
        <dbReference type="EMBL" id="TBW50001.1"/>
    </source>
</evidence>
<evidence type="ECO:0000259" key="1">
    <source>
        <dbReference type="Pfam" id="PF06276"/>
    </source>
</evidence>
<dbReference type="InterPro" id="IPR024726">
    <property type="entry name" value="FhuF_C"/>
</dbReference>
<comment type="caution">
    <text evidence="3">The sequence shown here is derived from an EMBL/GenBank/DDBJ whole genome shotgun (WGS) entry which is preliminary data.</text>
</comment>